<dbReference type="PANTHER" id="PTHR11439">
    <property type="entry name" value="GAG-POL-RELATED RETROTRANSPOSON"/>
    <property type="match status" value="1"/>
</dbReference>
<dbReference type="InterPro" id="IPR013103">
    <property type="entry name" value="RVT_2"/>
</dbReference>
<evidence type="ECO:0000259" key="2">
    <source>
        <dbReference type="Pfam" id="PF07727"/>
    </source>
</evidence>
<protein>
    <recommendedName>
        <fullName evidence="2">Reverse transcriptase Ty1/copia-type domain-containing protein</fullName>
    </recommendedName>
</protein>
<evidence type="ECO:0000313" key="3">
    <source>
        <dbReference type="EMBL" id="SPC74020.1"/>
    </source>
</evidence>
<reference evidence="3" key="1">
    <citation type="submission" date="2018-02" db="EMBL/GenBank/DDBJ databases">
        <authorList>
            <person name="Cohen D.B."/>
            <person name="Kent A.D."/>
        </authorList>
    </citation>
    <scope>NUCLEOTIDE SEQUENCE</scope>
</reference>
<accession>A0A2N9EH57</accession>
<feature type="compositionally biased region" description="Pro residues" evidence="1">
    <location>
        <begin position="132"/>
        <end position="176"/>
    </location>
</feature>
<dbReference type="Pfam" id="PF07727">
    <property type="entry name" value="RVT_2"/>
    <property type="match status" value="1"/>
</dbReference>
<dbReference type="InterPro" id="IPR043502">
    <property type="entry name" value="DNA/RNA_pol_sf"/>
</dbReference>
<dbReference type="CDD" id="cd09272">
    <property type="entry name" value="RNase_HI_RT_Ty1"/>
    <property type="match status" value="1"/>
</dbReference>
<gene>
    <name evidence="3" type="ORF">FSB_LOCUS1902</name>
</gene>
<feature type="region of interest" description="Disordered" evidence="1">
    <location>
        <begin position="132"/>
        <end position="190"/>
    </location>
</feature>
<dbReference type="AlphaFoldDB" id="A0A2N9EH57"/>
<sequence length="506" mass="56334">MASSTDSLVPTPRNKTVLLNANIAMSWIGSCTPYPFSLYWAENLEKSPNEPNEEWPSVFHRDAQEEDENGDKDKEIHNLSDCELENEDFPAKSMSFVPAPAVNSSLTESALLPLPTPPGNYLFASNNLPIAPTIPPSEPIPQTDPPTPPENPNPSPTTTTAPPPTPHLIPAPPNPPQASHHMVTHSMTGTSRPKSFLNHHLYYSTHHPLQAFHATALPFEPTTFSQATKLPEWQQAMAAEFEALMANGTWSLCPRPPNHKIIRNKWGFDQEDGIDYTETFSPVIKPTTIRVLLALAVQFSWSIRQLDVSNAFLHGFLLEDAFMKQPRGFIDPTHPNHTAAKRVLRYLKGTITHGLFFSKGSLSLHAFCDSDWASSPNDRRFTTGFGIFLGSCLVSWSAKMQSVVARSSTEVEYRAMAVTTADLYWLRMLLKDLQVPLSSPPVLWCDNAGALALASNPVFHACTKHIEVNYHFIREKVVNRDMSLKFISTGDQCADIFTKGLSTYRF</sequence>
<proteinExistence type="predicted"/>
<feature type="domain" description="Reverse transcriptase Ty1/copia-type" evidence="2">
    <location>
        <begin position="267"/>
        <end position="336"/>
    </location>
</feature>
<dbReference type="PANTHER" id="PTHR11439:SF500">
    <property type="entry name" value="RNA-DIRECTED DNA POLYMERASE"/>
    <property type="match status" value="1"/>
</dbReference>
<name>A0A2N9EH57_FAGSY</name>
<organism evidence="3">
    <name type="scientific">Fagus sylvatica</name>
    <name type="common">Beechnut</name>
    <dbReference type="NCBI Taxonomy" id="28930"/>
    <lineage>
        <taxon>Eukaryota</taxon>
        <taxon>Viridiplantae</taxon>
        <taxon>Streptophyta</taxon>
        <taxon>Embryophyta</taxon>
        <taxon>Tracheophyta</taxon>
        <taxon>Spermatophyta</taxon>
        <taxon>Magnoliopsida</taxon>
        <taxon>eudicotyledons</taxon>
        <taxon>Gunneridae</taxon>
        <taxon>Pentapetalae</taxon>
        <taxon>rosids</taxon>
        <taxon>fabids</taxon>
        <taxon>Fagales</taxon>
        <taxon>Fagaceae</taxon>
        <taxon>Fagus</taxon>
    </lineage>
</organism>
<dbReference type="EMBL" id="OIVN01000087">
    <property type="protein sequence ID" value="SPC74020.1"/>
    <property type="molecule type" value="Genomic_DNA"/>
</dbReference>
<feature type="region of interest" description="Disordered" evidence="1">
    <location>
        <begin position="47"/>
        <end position="75"/>
    </location>
</feature>
<dbReference type="SUPFAM" id="SSF56672">
    <property type="entry name" value="DNA/RNA polymerases"/>
    <property type="match status" value="1"/>
</dbReference>
<evidence type="ECO:0000256" key="1">
    <source>
        <dbReference type="SAM" id="MobiDB-lite"/>
    </source>
</evidence>